<dbReference type="AlphaFoldDB" id="A0A8H4J7U2"/>
<evidence type="ECO:0000256" key="1">
    <source>
        <dbReference type="SAM" id="MobiDB-lite"/>
    </source>
</evidence>
<sequence length="447" mass="49254">LLEEPIDIASYSESDGEAEYYGPVGHFGPIKHDLSDDELATSTKSHAESDDSDSSEQSADGETAHAYRTTYRLSRRKAGRYRHKRVTGENLATAPDVDSSYGFKRLCGKNKQWGFEEAEQALKAEFWKLCPGNDKKQFDANSCDIRIDHTGHKRFLALHAALKNHFEIKKNDQLEGHIRRLRNVAKEAALAYLNKGYAIVGTKRKHWLEILPDLNEIAVIRFANPNGHSNAALEGYLKVMNVDHRLKLMDGMEAAAPGADTSATSTQDLTSQAAEQAAEKVKVAMMQEVANLLSNHRDEHNRSLNELHERMDRIIEGQTGHGKSGMISRRNAGGRWLGREQRDATTSPVNLTGQRASTTSTRSSPAQPAPGQKVATPSSVKSTGQRASTPTSTLSPSKEKSSTPARTQMTDKFGMKRRSTTNSEAASPAKKPKQSNENNASPLKHQL</sequence>
<comment type="caution">
    <text evidence="2">The sequence shown here is derived from an EMBL/GenBank/DDBJ whole genome shotgun (WGS) entry which is preliminary data.</text>
</comment>
<feature type="non-terminal residue" evidence="2">
    <location>
        <position position="447"/>
    </location>
</feature>
<protein>
    <submittedName>
        <fullName evidence="2">Uncharacterized protein</fullName>
    </submittedName>
</protein>
<feature type="compositionally biased region" description="Polar residues" evidence="1">
    <location>
        <begin position="375"/>
        <end position="410"/>
    </location>
</feature>
<proteinExistence type="predicted"/>
<accession>A0A8H4J7U2</accession>
<gene>
    <name evidence="2" type="ORF">F53441_14724</name>
</gene>
<feature type="region of interest" description="Disordered" evidence="1">
    <location>
        <begin position="317"/>
        <end position="447"/>
    </location>
</feature>
<dbReference type="Proteomes" id="UP000605986">
    <property type="component" value="Unassembled WGS sequence"/>
</dbReference>
<organism evidence="2 3">
    <name type="scientific">Fusarium austroafricanum</name>
    <dbReference type="NCBI Taxonomy" id="2364996"/>
    <lineage>
        <taxon>Eukaryota</taxon>
        <taxon>Fungi</taxon>
        <taxon>Dikarya</taxon>
        <taxon>Ascomycota</taxon>
        <taxon>Pezizomycotina</taxon>
        <taxon>Sordariomycetes</taxon>
        <taxon>Hypocreomycetidae</taxon>
        <taxon>Hypocreales</taxon>
        <taxon>Nectriaceae</taxon>
        <taxon>Fusarium</taxon>
        <taxon>Fusarium concolor species complex</taxon>
    </lineage>
</organism>
<name>A0A8H4J7U2_9HYPO</name>
<feature type="compositionally biased region" description="Polar residues" evidence="1">
    <location>
        <begin position="344"/>
        <end position="353"/>
    </location>
</feature>
<reference evidence="2" key="1">
    <citation type="submission" date="2020-01" db="EMBL/GenBank/DDBJ databases">
        <title>Identification and distribution of gene clusters putatively required for synthesis of sphingolipid metabolism inhibitors in phylogenetically diverse species of the filamentous fungus Fusarium.</title>
        <authorList>
            <person name="Kim H.-S."/>
            <person name="Busman M."/>
            <person name="Brown D.W."/>
            <person name="Divon H."/>
            <person name="Uhlig S."/>
            <person name="Proctor R.H."/>
        </authorList>
    </citation>
    <scope>NUCLEOTIDE SEQUENCE</scope>
    <source>
        <strain evidence="2">NRRL 53441</strain>
    </source>
</reference>
<feature type="region of interest" description="Disordered" evidence="1">
    <location>
        <begin position="20"/>
        <end position="69"/>
    </location>
</feature>
<feature type="compositionally biased region" description="Low complexity" evidence="1">
    <location>
        <begin position="354"/>
        <end position="370"/>
    </location>
</feature>
<evidence type="ECO:0000313" key="2">
    <source>
        <dbReference type="EMBL" id="KAF4414624.1"/>
    </source>
</evidence>
<keyword evidence="3" id="KW-1185">Reference proteome</keyword>
<dbReference type="EMBL" id="JAADJG010001786">
    <property type="protein sequence ID" value="KAF4414624.1"/>
    <property type="molecule type" value="Genomic_DNA"/>
</dbReference>
<evidence type="ECO:0000313" key="3">
    <source>
        <dbReference type="Proteomes" id="UP000605986"/>
    </source>
</evidence>